<dbReference type="EMBL" id="JBHSIV010000021">
    <property type="protein sequence ID" value="MFC5064248.1"/>
    <property type="molecule type" value="Genomic_DNA"/>
</dbReference>
<dbReference type="RefSeq" id="WP_378037596.1">
    <property type="nucleotide sequence ID" value="NZ_JBHSIV010000021.1"/>
</dbReference>
<dbReference type="InterPro" id="IPR036249">
    <property type="entry name" value="Thioredoxin-like_sf"/>
</dbReference>
<dbReference type="InterPro" id="IPR010296">
    <property type="entry name" value="DUF899_thioredox"/>
</dbReference>
<keyword evidence="1" id="KW-0175">Coiled coil</keyword>
<accession>A0ABV9YS35</accession>
<reference evidence="3" key="1">
    <citation type="journal article" date="2019" name="Int. J. Syst. Evol. Microbiol.">
        <title>The Global Catalogue of Microorganisms (GCM) 10K type strain sequencing project: providing services to taxonomists for standard genome sequencing and annotation.</title>
        <authorList>
            <consortium name="The Broad Institute Genomics Platform"/>
            <consortium name="The Broad Institute Genome Sequencing Center for Infectious Disease"/>
            <person name="Wu L."/>
            <person name="Ma J."/>
        </authorList>
    </citation>
    <scope>NUCLEOTIDE SEQUENCE [LARGE SCALE GENOMIC DNA]</scope>
    <source>
        <strain evidence="3">CGMCC 4.7093</strain>
    </source>
</reference>
<dbReference type="Proteomes" id="UP001595947">
    <property type="component" value="Unassembled WGS sequence"/>
</dbReference>
<sequence length="236" mass="26070">MAENTKHRTGTREQWRAERIELLEQEKELTRRADELTAKRTALPWVPVEKDYAFETPDGQATLPDLFAGRSQLITYHMMNPGCPSCGSLVDSLDGVTAHLQGHDVAVAVVCRYPLEDIVAFGKRQGWTLPLVSSQGSDFNADFQVFYDEEALAAGAEHNFTALPLGPEYAPVDAPGMSAFVREGDSVLHTYSAYTRGLDVLNGALQWLDRAPLGRNEPDGPGWMKLRTEYETVDGG</sequence>
<keyword evidence="3" id="KW-1185">Reference proteome</keyword>
<proteinExistence type="predicted"/>
<organism evidence="2 3">
    <name type="scientific">Actinomycetospora atypica</name>
    <dbReference type="NCBI Taxonomy" id="1290095"/>
    <lineage>
        <taxon>Bacteria</taxon>
        <taxon>Bacillati</taxon>
        <taxon>Actinomycetota</taxon>
        <taxon>Actinomycetes</taxon>
        <taxon>Pseudonocardiales</taxon>
        <taxon>Pseudonocardiaceae</taxon>
        <taxon>Actinomycetospora</taxon>
    </lineage>
</organism>
<dbReference type="Pfam" id="PF05988">
    <property type="entry name" value="DUF899"/>
    <property type="match status" value="1"/>
</dbReference>
<evidence type="ECO:0000313" key="2">
    <source>
        <dbReference type="EMBL" id="MFC5064248.1"/>
    </source>
</evidence>
<dbReference type="SUPFAM" id="SSF52833">
    <property type="entry name" value="Thioredoxin-like"/>
    <property type="match status" value="1"/>
</dbReference>
<comment type="caution">
    <text evidence="2">The sequence shown here is derived from an EMBL/GenBank/DDBJ whole genome shotgun (WGS) entry which is preliminary data.</text>
</comment>
<protein>
    <submittedName>
        <fullName evidence="2">DUF899 domain-containing protein</fullName>
    </submittedName>
</protein>
<evidence type="ECO:0000256" key="1">
    <source>
        <dbReference type="SAM" id="Coils"/>
    </source>
</evidence>
<evidence type="ECO:0000313" key="3">
    <source>
        <dbReference type="Proteomes" id="UP001595947"/>
    </source>
</evidence>
<feature type="coiled-coil region" evidence="1">
    <location>
        <begin position="12"/>
        <end position="39"/>
    </location>
</feature>
<gene>
    <name evidence="2" type="ORF">ACFPBZ_18640</name>
</gene>
<name>A0ABV9YS35_9PSEU</name>